<dbReference type="EMBL" id="WPIN01000042">
    <property type="protein sequence ID" value="MVM36349.1"/>
    <property type="molecule type" value="Genomic_DNA"/>
</dbReference>
<comment type="caution">
    <text evidence="1">The sequence shown here is derived from an EMBL/GenBank/DDBJ whole genome shotgun (WGS) entry which is preliminary data.</text>
</comment>
<accession>A0A7K1SRD6</accession>
<evidence type="ECO:0000313" key="1">
    <source>
        <dbReference type="EMBL" id="MVM36349.1"/>
    </source>
</evidence>
<reference evidence="1 2" key="1">
    <citation type="submission" date="2019-12" db="EMBL/GenBank/DDBJ databases">
        <title>Spirosoma sp. HMF4905 genome sequencing and assembly.</title>
        <authorList>
            <person name="Kang H."/>
            <person name="Cha I."/>
            <person name="Kim H."/>
            <person name="Joh K."/>
        </authorList>
    </citation>
    <scope>NUCLEOTIDE SEQUENCE [LARGE SCALE GENOMIC DNA]</scope>
    <source>
        <strain evidence="1 2">HMF4905</strain>
    </source>
</reference>
<sequence>MAKETLSLRLPGDSLSQIEELKPLFGPSAAKVVERAIAYLHENKIAVAEIDHQQRITRLG</sequence>
<gene>
    <name evidence="1" type="ORF">GO755_40475</name>
</gene>
<dbReference type="RefSeq" id="WP_157591142.1">
    <property type="nucleotide sequence ID" value="NZ_WPIN01000042.1"/>
</dbReference>
<name>A0A7K1SRD6_9BACT</name>
<organism evidence="1 2">
    <name type="scientific">Spirosoma arboris</name>
    <dbReference type="NCBI Taxonomy" id="2682092"/>
    <lineage>
        <taxon>Bacteria</taxon>
        <taxon>Pseudomonadati</taxon>
        <taxon>Bacteroidota</taxon>
        <taxon>Cytophagia</taxon>
        <taxon>Cytophagales</taxon>
        <taxon>Cytophagaceae</taxon>
        <taxon>Spirosoma</taxon>
    </lineage>
</organism>
<proteinExistence type="predicted"/>
<dbReference type="AlphaFoldDB" id="A0A7K1SRD6"/>
<protein>
    <submittedName>
        <fullName evidence="1">Uncharacterized protein</fullName>
    </submittedName>
</protein>
<dbReference type="Proteomes" id="UP000436006">
    <property type="component" value="Unassembled WGS sequence"/>
</dbReference>
<evidence type="ECO:0000313" key="2">
    <source>
        <dbReference type="Proteomes" id="UP000436006"/>
    </source>
</evidence>
<keyword evidence="2" id="KW-1185">Reference proteome</keyword>